<comment type="catalytic activity">
    <reaction evidence="7">
        <text>12-hexadecanoyloxy-octadecanoate + H2O = 12-hydroxyoctadecanoate + hexadecanoate + H(+)</text>
        <dbReference type="Rhea" id="RHEA:52056"/>
        <dbReference type="ChEBI" id="CHEBI:7896"/>
        <dbReference type="ChEBI" id="CHEBI:15377"/>
        <dbReference type="ChEBI" id="CHEBI:15378"/>
        <dbReference type="ChEBI" id="CHEBI:83677"/>
        <dbReference type="ChEBI" id="CHEBI:84201"/>
    </reaction>
    <physiologicalReaction direction="left-to-right" evidence="7">
        <dbReference type="Rhea" id="RHEA:52057"/>
    </physiologicalReaction>
</comment>
<comment type="catalytic activity">
    <reaction evidence="8">
        <text>13-octadecanoyloxy-octadecanoate + H2O = 13-hydroxy-octadecanoate + octadecanoate + H(+)</text>
        <dbReference type="Rhea" id="RHEA:52084"/>
        <dbReference type="ChEBI" id="CHEBI:15377"/>
        <dbReference type="ChEBI" id="CHEBI:15378"/>
        <dbReference type="ChEBI" id="CHEBI:25629"/>
        <dbReference type="ChEBI" id="CHEBI:136304"/>
        <dbReference type="ChEBI" id="CHEBI:136335"/>
    </reaction>
    <physiologicalReaction direction="left-to-right" evidence="8">
        <dbReference type="Rhea" id="RHEA:52085"/>
    </physiologicalReaction>
</comment>
<dbReference type="InterPro" id="IPR006838">
    <property type="entry name" value="ADTRP_AIG1"/>
</dbReference>
<keyword evidence="5 17" id="KW-1133">Transmembrane helix</keyword>
<evidence type="ECO:0000256" key="1">
    <source>
        <dbReference type="ARBA" id="ARBA00000923"/>
    </source>
</evidence>
<dbReference type="Pfam" id="PF04750">
    <property type="entry name" value="Far-17a_AIG1"/>
    <property type="match status" value="1"/>
</dbReference>
<comment type="subcellular location">
    <subcellularLocation>
        <location evidence="2">Endomembrane system</location>
        <topology evidence="2">Multi-pass membrane protein</topology>
    </subcellularLocation>
</comment>
<evidence type="ECO:0000256" key="3">
    <source>
        <dbReference type="ARBA" id="ARBA00009300"/>
    </source>
</evidence>
<dbReference type="GO" id="GO:0012505">
    <property type="term" value="C:endomembrane system"/>
    <property type="evidence" value="ECO:0007669"/>
    <property type="project" value="UniProtKB-SubCell"/>
</dbReference>
<dbReference type="PROSITE" id="PS51257">
    <property type="entry name" value="PROKAR_LIPOPROTEIN"/>
    <property type="match status" value="1"/>
</dbReference>
<evidence type="ECO:0000313" key="19">
    <source>
        <dbReference type="Proteomes" id="UP001497472"/>
    </source>
</evidence>
<name>A0AAV1K1I8_9NEOP</name>
<evidence type="ECO:0000256" key="13">
    <source>
        <dbReference type="ARBA" id="ARBA00049221"/>
    </source>
</evidence>
<sequence>MWKVLFHLIGAIQFSYGCYYDFMYVRIPSTSASSVTPYGGKLKYLTYLNAMLQTAYFTVALLNDIVGTNEPMPANKPFIRRLKDATFSALAFPLSMFVGITFWGIYAIDRELILPKAIDAYFPLWLNHVMHTNIVIFVIIELLSSFRMYPPRKVGLSILTFFMLGYVIWMQTIYFKTGSWVYPVLSVMNWPVRIIFYLFSLGFVWSLYSVGETLNRSVWSKEVESTVRSGKKKAK</sequence>
<comment type="similarity">
    <text evidence="3">Belongs to the AIG1 family.</text>
</comment>
<keyword evidence="19" id="KW-1185">Reference proteome</keyword>
<evidence type="ECO:0000256" key="7">
    <source>
        <dbReference type="ARBA" id="ARBA00047368"/>
    </source>
</evidence>
<keyword evidence="4 17" id="KW-0812">Transmembrane</keyword>
<dbReference type="PANTHER" id="PTHR10989">
    <property type="entry name" value="ANDROGEN-INDUCED PROTEIN 1-RELATED"/>
    <property type="match status" value="1"/>
</dbReference>
<feature type="transmembrane region" description="Helical" evidence="17">
    <location>
        <begin position="194"/>
        <end position="211"/>
    </location>
</feature>
<comment type="catalytic activity">
    <reaction evidence="10">
        <text>12-octadecanoyloxy-octadecanoate + H2O = 12-hydroxyoctadecanoate + octadecanoate + H(+)</text>
        <dbReference type="Rhea" id="RHEA:52080"/>
        <dbReference type="ChEBI" id="CHEBI:15377"/>
        <dbReference type="ChEBI" id="CHEBI:15378"/>
        <dbReference type="ChEBI" id="CHEBI:25629"/>
        <dbReference type="ChEBI" id="CHEBI:84201"/>
        <dbReference type="ChEBI" id="CHEBI:136330"/>
    </reaction>
    <physiologicalReaction direction="left-to-right" evidence="10">
        <dbReference type="Rhea" id="RHEA:52081"/>
    </physiologicalReaction>
</comment>
<evidence type="ECO:0000256" key="9">
    <source>
        <dbReference type="ARBA" id="ARBA00047863"/>
    </source>
</evidence>
<dbReference type="AlphaFoldDB" id="A0AAV1K1I8"/>
<dbReference type="EMBL" id="CAVLEF010000280">
    <property type="protein sequence ID" value="CAK1555616.1"/>
    <property type="molecule type" value="Genomic_DNA"/>
</dbReference>
<comment type="catalytic activity">
    <reaction evidence="9">
        <text>9-hexadecanoyloxy-octadecanoate + H2O = 9-hydroxy-octadecanoate + hexadecanoate + H(+)</text>
        <dbReference type="Rhea" id="RHEA:52052"/>
        <dbReference type="ChEBI" id="CHEBI:7896"/>
        <dbReference type="ChEBI" id="CHEBI:15377"/>
        <dbReference type="ChEBI" id="CHEBI:15378"/>
        <dbReference type="ChEBI" id="CHEBI:83670"/>
        <dbReference type="ChEBI" id="CHEBI:136286"/>
    </reaction>
    <physiologicalReaction direction="left-to-right" evidence="9">
        <dbReference type="Rhea" id="RHEA:52053"/>
    </physiologicalReaction>
</comment>
<evidence type="ECO:0000256" key="10">
    <source>
        <dbReference type="ARBA" id="ARBA00048680"/>
    </source>
</evidence>
<evidence type="ECO:0008006" key="20">
    <source>
        <dbReference type="Google" id="ProtNLM"/>
    </source>
</evidence>
<comment type="catalytic activity">
    <reaction evidence="13">
        <text>9-octadecanoyloxy-octadecanoate + H2O = 9-hydroxy-octadecanoate + octadecanoate + H(+)</text>
        <dbReference type="Rhea" id="RHEA:52096"/>
        <dbReference type="ChEBI" id="CHEBI:15377"/>
        <dbReference type="ChEBI" id="CHEBI:15378"/>
        <dbReference type="ChEBI" id="CHEBI:25629"/>
        <dbReference type="ChEBI" id="CHEBI:136286"/>
        <dbReference type="ChEBI" id="CHEBI:136373"/>
    </reaction>
    <physiologicalReaction direction="left-to-right" evidence="13">
        <dbReference type="Rhea" id="RHEA:52097"/>
    </physiologicalReaction>
</comment>
<comment type="catalytic activity">
    <reaction evidence="16">
        <text>12-(9Z-hexadecenoyloxy)-octadecanoate + H2O = 12-hydroxyoctadecanoate + (9Z)-hexadecenoate + H(+)</text>
        <dbReference type="Rhea" id="RHEA:52072"/>
        <dbReference type="ChEBI" id="CHEBI:15377"/>
        <dbReference type="ChEBI" id="CHEBI:15378"/>
        <dbReference type="ChEBI" id="CHEBI:32372"/>
        <dbReference type="ChEBI" id="CHEBI:84201"/>
        <dbReference type="ChEBI" id="CHEBI:136312"/>
    </reaction>
    <physiologicalReaction direction="left-to-right" evidence="16">
        <dbReference type="Rhea" id="RHEA:52073"/>
    </physiologicalReaction>
</comment>
<evidence type="ECO:0000256" key="5">
    <source>
        <dbReference type="ARBA" id="ARBA00022989"/>
    </source>
</evidence>
<comment type="catalytic activity">
    <reaction evidence="11">
        <text>12-(9Z-octadecenoyloxy)-octadecanoate + H2O = 12-hydroxyoctadecanoate + (9Z)-octadecenoate + H(+)</text>
        <dbReference type="Rhea" id="RHEA:52060"/>
        <dbReference type="ChEBI" id="CHEBI:15377"/>
        <dbReference type="ChEBI" id="CHEBI:15378"/>
        <dbReference type="ChEBI" id="CHEBI:30823"/>
        <dbReference type="ChEBI" id="CHEBI:84201"/>
        <dbReference type="ChEBI" id="CHEBI:136302"/>
    </reaction>
    <physiologicalReaction direction="left-to-right" evidence="11">
        <dbReference type="Rhea" id="RHEA:52061"/>
    </physiologicalReaction>
</comment>
<comment type="catalytic activity">
    <reaction evidence="12">
        <text>9-(9Z-octadecenoyloxy)-octadecanoate + H2O = 9-hydroxy-octadecanoate + (9Z)-octadecenoate + H(+)</text>
        <dbReference type="Rhea" id="RHEA:52048"/>
        <dbReference type="ChEBI" id="CHEBI:15377"/>
        <dbReference type="ChEBI" id="CHEBI:15378"/>
        <dbReference type="ChEBI" id="CHEBI:30823"/>
        <dbReference type="ChEBI" id="CHEBI:136282"/>
        <dbReference type="ChEBI" id="CHEBI:136286"/>
    </reaction>
    <physiologicalReaction direction="left-to-right" evidence="12">
        <dbReference type="Rhea" id="RHEA:52049"/>
    </physiologicalReaction>
</comment>
<keyword evidence="6 17" id="KW-0472">Membrane</keyword>
<comment type="catalytic activity">
    <reaction evidence="14">
        <text>13-(9Z-octadecenoyloxy)-octadecanoate + H2O = 13-hydroxy-octadecanoate + (9Z)-octadecenoate + H(+)</text>
        <dbReference type="Rhea" id="RHEA:52064"/>
        <dbReference type="ChEBI" id="CHEBI:15377"/>
        <dbReference type="ChEBI" id="CHEBI:15378"/>
        <dbReference type="ChEBI" id="CHEBI:30823"/>
        <dbReference type="ChEBI" id="CHEBI:136303"/>
        <dbReference type="ChEBI" id="CHEBI:136304"/>
    </reaction>
    <physiologicalReaction direction="left-to-right" evidence="14">
        <dbReference type="Rhea" id="RHEA:52065"/>
    </physiologicalReaction>
</comment>
<proteinExistence type="inferred from homology"/>
<feature type="transmembrane region" description="Helical" evidence="17">
    <location>
        <begin position="154"/>
        <end position="174"/>
    </location>
</feature>
<evidence type="ECO:0000256" key="6">
    <source>
        <dbReference type="ARBA" id="ARBA00023136"/>
    </source>
</evidence>
<dbReference type="PANTHER" id="PTHR10989:SF16">
    <property type="entry name" value="AT02829P-RELATED"/>
    <property type="match status" value="1"/>
</dbReference>
<feature type="transmembrane region" description="Helical" evidence="17">
    <location>
        <begin position="87"/>
        <end position="108"/>
    </location>
</feature>
<comment type="caution">
    <text evidence="18">The sequence shown here is derived from an EMBL/GenBank/DDBJ whole genome shotgun (WGS) entry which is preliminary data.</text>
</comment>
<evidence type="ECO:0000256" key="4">
    <source>
        <dbReference type="ARBA" id="ARBA00022692"/>
    </source>
</evidence>
<feature type="transmembrane region" description="Helical" evidence="17">
    <location>
        <begin position="120"/>
        <end position="142"/>
    </location>
</feature>
<dbReference type="Proteomes" id="UP001497472">
    <property type="component" value="Unassembled WGS sequence"/>
</dbReference>
<reference evidence="18 19" key="1">
    <citation type="submission" date="2023-11" db="EMBL/GenBank/DDBJ databases">
        <authorList>
            <person name="Okamura Y."/>
        </authorList>
    </citation>
    <scope>NUCLEOTIDE SEQUENCE [LARGE SCALE GENOMIC DNA]</scope>
</reference>
<evidence type="ECO:0000313" key="18">
    <source>
        <dbReference type="EMBL" id="CAK1555616.1"/>
    </source>
</evidence>
<evidence type="ECO:0000256" key="11">
    <source>
        <dbReference type="ARBA" id="ARBA00048701"/>
    </source>
</evidence>
<evidence type="ECO:0000256" key="16">
    <source>
        <dbReference type="ARBA" id="ARBA00049428"/>
    </source>
</evidence>
<comment type="catalytic activity">
    <reaction evidence="1">
        <text>9-(9Z-hexadecenoyloxy)-octadecanoate + H2O = (9Z)-hexadecenoate + 9-hydroxy-octadecanoate + H(+)</text>
        <dbReference type="Rhea" id="RHEA:52068"/>
        <dbReference type="ChEBI" id="CHEBI:15377"/>
        <dbReference type="ChEBI" id="CHEBI:15378"/>
        <dbReference type="ChEBI" id="CHEBI:32372"/>
        <dbReference type="ChEBI" id="CHEBI:136286"/>
        <dbReference type="ChEBI" id="CHEBI:136309"/>
    </reaction>
    <physiologicalReaction direction="left-to-right" evidence="1">
        <dbReference type="Rhea" id="RHEA:52069"/>
    </physiologicalReaction>
</comment>
<evidence type="ECO:0000256" key="14">
    <source>
        <dbReference type="ARBA" id="ARBA00049296"/>
    </source>
</evidence>
<evidence type="ECO:0000256" key="12">
    <source>
        <dbReference type="ARBA" id="ARBA00048800"/>
    </source>
</evidence>
<organism evidence="18 19">
    <name type="scientific">Leptosia nina</name>
    <dbReference type="NCBI Taxonomy" id="320188"/>
    <lineage>
        <taxon>Eukaryota</taxon>
        <taxon>Metazoa</taxon>
        <taxon>Ecdysozoa</taxon>
        <taxon>Arthropoda</taxon>
        <taxon>Hexapoda</taxon>
        <taxon>Insecta</taxon>
        <taxon>Pterygota</taxon>
        <taxon>Neoptera</taxon>
        <taxon>Endopterygota</taxon>
        <taxon>Lepidoptera</taxon>
        <taxon>Glossata</taxon>
        <taxon>Ditrysia</taxon>
        <taxon>Papilionoidea</taxon>
        <taxon>Pieridae</taxon>
        <taxon>Pierinae</taxon>
        <taxon>Leptosia</taxon>
    </lineage>
</organism>
<protein>
    <recommendedName>
        <fullName evidence="20">Androgen-induced gene 1 protein-like</fullName>
    </recommendedName>
</protein>
<evidence type="ECO:0000256" key="8">
    <source>
        <dbReference type="ARBA" id="ARBA00047427"/>
    </source>
</evidence>
<evidence type="ECO:0000256" key="17">
    <source>
        <dbReference type="SAM" id="Phobius"/>
    </source>
</evidence>
<evidence type="ECO:0000256" key="2">
    <source>
        <dbReference type="ARBA" id="ARBA00004127"/>
    </source>
</evidence>
<gene>
    <name evidence="18" type="ORF">LNINA_LOCUS14422</name>
</gene>
<evidence type="ECO:0000256" key="15">
    <source>
        <dbReference type="ARBA" id="ARBA00049322"/>
    </source>
</evidence>
<comment type="catalytic activity">
    <reaction evidence="15">
        <text>13-(9Z-hexadecenoyloxy)-octadecanoate + H2O = 13-hydroxy-octadecanoate + (9Z)-hexadecenoate + H(+)</text>
        <dbReference type="Rhea" id="RHEA:52076"/>
        <dbReference type="ChEBI" id="CHEBI:15377"/>
        <dbReference type="ChEBI" id="CHEBI:15378"/>
        <dbReference type="ChEBI" id="CHEBI:32372"/>
        <dbReference type="ChEBI" id="CHEBI:136304"/>
        <dbReference type="ChEBI" id="CHEBI:136315"/>
    </reaction>
    <physiologicalReaction direction="left-to-right" evidence="15">
        <dbReference type="Rhea" id="RHEA:52077"/>
    </physiologicalReaction>
</comment>
<dbReference type="GO" id="GO:0016020">
    <property type="term" value="C:membrane"/>
    <property type="evidence" value="ECO:0007669"/>
    <property type="project" value="InterPro"/>
</dbReference>
<accession>A0AAV1K1I8</accession>
<feature type="transmembrane region" description="Helical" evidence="17">
    <location>
        <begin position="44"/>
        <end position="66"/>
    </location>
</feature>